<dbReference type="InterPro" id="IPR026983">
    <property type="entry name" value="DHC"/>
</dbReference>
<reference evidence="4" key="2">
    <citation type="submission" date="2020-05" db="UniProtKB">
        <authorList>
            <consortium name="EnsemblMetazoa"/>
        </authorList>
    </citation>
    <scope>IDENTIFICATION</scope>
    <source>
        <strain evidence="4">FAR1</strain>
    </source>
</reference>
<dbReference type="Gene3D" id="3.20.180.20">
    <property type="entry name" value="Dynein heavy chain, N-terminal domain 2"/>
    <property type="match status" value="1"/>
</dbReference>
<evidence type="ECO:0000259" key="2">
    <source>
        <dbReference type="Pfam" id="PF08393"/>
    </source>
</evidence>
<evidence type="ECO:0000259" key="3">
    <source>
        <dbReference type="Pfam" id="PF12774"/>
    </source>
</evidence>
<dbReference type="STRING" id="69004.A0A182QX61"/>
<dbReference type="InterPro" id="IPR042222">
    <property type="entry name" value="Dynein_2_N"/>
</dbReference>
<sequence>MQESYQTADEIGLHTIAGHFKQTYETLANGPIGTEAFDVFYRVGEEISQFCPTVTIVCTMRASFMHDRHWRKVKEITGCLNESEEVPGAHCSFRELTDLGLYRYEEDLLDLCYEARKEHEIELDLQRVALCVQAIEFKIHPTPNGGGFLELHKPQAQFTTLEDNINTINRLRRSPHRHPFQALIDYWEKTLGTLEEMLEILVRMQSECRVLHELYRITQSIPSGSKMDAFNEGFPKCFTQWCELMRYISTVRLVEDLCPVGAEIIAEIETVRKRLNQQADALDDILRAQREAFPRFYLLSDAQLVALISAPFNYDQLEQSLSLMYENIARFGRSERETVLSSGIGGVFTRDSEFLPFTTMLPQLHPSHASHGAAETMNQLERHIREALQDLLSECHTALRRSYFRRVESGWLRSWPLQLCLKSAELQQTQHTRNALVQCSLLGRKKPLKMLRFLHTKLMKELTASAQQVQQAESDRWLSVKLNHLLIVEMNGRDLIDRLCRRRELHGLESFEWISHLQSYWHASGKKCIMHLIDARFSYGFECKGSTEPMLLTPISERARMATICALKSGEIPLLLATTDGCCGRRTLLESLAQSLGVFLLHVECDVHARVEDIVRVVQGVKMIGGWLALGSFERISSSIMSQISDIVLQTITAQRKSVTVREGTSNDKVQLFALPSSNARFTAGKMPVVESVDRTLFRPVHFTSVDQWKVLESWLWLAGCDHSVRLARLTELFVTQVKLVCNDSATGGLLPLRRLKRVVERIMFEEKSDNGGTITLREWDTEKDVFISALLVSTLN</sequence>
<feature type="domain" description="Dynein heavy chain linker" evidence="2">
    <location>
        <begin position="13"/>
        <end position="395"/>
    </location>
</feature>
<dbReference type="GO" id="GO:0097729">
    <property type="term" value="C:9+2 motile cilium"/>
    <property type="evidence" value="ECO:0007669"/>
    <property type="project" value="TreeGrafter"/>
</dbReference>
<dbReference type="PANTHER" id="PTHR10676">
    <property type="entry name" value="DYNEIN HEAVY CHAIN FAMILY PROTEIN"/>
    <property type="match status" value="1"/>
</dbReference>
<keyword evidence="5" id="KW-1185">Reference proteome</keyword>
<evidence type="ECO:0000256" key="1">
    <source>
        <dbReference type="SAM" id="Coils"/>
    </source>
</evidence>
<keyword evidence="1" id="KW-0175">Coiled coil</keyword>
<dbReference type="GO" id="GO:0045505">
    <property type="term" value="F:dynein intermediate chain binding"/>
    <property type="evidence" value="ECO:0007669"/>
    <property type="project" value="InterPro"/>
</dbReference>
<name>A0A182QX61_9DIPT</name>
<dbReference type="InterPro" id="IPR027417">
    <property type="entry name" value="P-loop_NTPase"/>
</dbReference>
<dbReference type="EnsemblMetazoa" id="AFAF018652-RA">
    <property type="protein sequence ID" value="AFAF018652-PA"/>
    <property type="gene ID" value="AFAF018652"/>
</dbReference>
<dbReference type="GO" id="GO:0051959">
    <property type="term" value="F:dynein light intermediate chain binding"/>
    <property type="evidence" value="ECO:0007669"/>
    <property type="project" value="InterPro"/>
</dbReference>
<dbReference type="InterPro" id="IPR013602">
    <property type="entry name" value="Dynein_heavy_linker"/>
</dbReference>
<evidence type="ECO:0000313" key="4">
    <source>
        <dbReference type="EnsemblMetazoa" id="AFAF018652-PA"/>
    </source>
</evidence>
<reference evidence="5" key="1">
    <citation type="submission" date="2014-01" db="EMBL/GenBank/DDBJ databases">
        <title>The Genome Sequence of Anopheles farauti FAR1 (V2).</title>
        <authorList>
            <consortium name="The Broad Institute Genomics Platform"/>
            <person name="Neafsey D.E."/>
            <person name="Besansky N."/>
            <person name="Howell P."/>
            <person name="Walton C."/>
            <person name="Young S.K."/>
            <person name="Zeng Q."/>
            <person name="Gargeya S."/>
            <person name="Fitzgerald M."/>
            <person name="Haas B."/>
            <person name="Abouelleil A."/>
            <person name="Allen A.W."/>
            <person name="Alvarado L."/>
            <person name="Arachchi H.M."/>
            <person name="Berlin A.M."/>
            <person name="Chapman S.B."/>
            <person name="Gainer-Dewar J."/>
            <person name="Goldberg J."/>
            <person name="Griggs A."/>
            <person name="Gujja S."/>
            <person name="Hansen M."/>
            <person name="Howarth C."/>
            <person name="Imamovic A."/>
            <person name="Ireland A."/>
            <person name="Larimer J."/>
            <person name="McCowan C."/>
            <person name="Murphy C."/>
            <person name="Pearson M."/>
            <person name="Poon T.W."/>
            <person name="Priest M."/>
            <person name="Roberts A."/>
            <person name="Saif S."/>
            <person name="Shea T."/>
            <person name="Sisk P."/>
            <person name="Sykes S."/>
            <person name="Wortman J."/>
            <person name="Nusbaum C."/>
            <person name="Birren B."/>
        </authorList>
    </citation>
    <scope>NUCLEOTIDE SEQUENCE [LARGE SCALE GENOMIC DNA]</scope>
    <source>
        <strain evidence="5">FAR1</strain>
    </source>
</reference>
<proteinExistence type="predicted"/>
<dbReference type="GO" id="GO:0030286">
    <property type="term" value="C:dynein complex"/>
    <property type="evidence" value="ECO:0007669"/>
    <property type="project" value="InterPro"/>
</dbReference>
<dbReference type="GO" id="GO:0060294">
    <property type="term" value="P:cilium movement involved in cell motility"/>
    <property type="evidence" value="ECO:0007669"/>
    <property type="project" value="TreeGrafter"/>
</dbReference>
<evidence type="ECO:0000313" key="5">
    <source>
        <dbReference type="Proteomes" id="UP000075886"/>
    </source>
</evidence>
<dbReference type="InterPro" id="IPR042228">
    <property type="entry name" value="Dynein_linker_3"/>
</dbReference>
<dbReference type="Gene3D" id="1.10.287.2620">
    <property type="match status" value="1"/>
</dbReference>
<dbReference type="Gene3D" id="1.20.58.1120">
    <property type="match status" value="1"/>
</dbReference>
<dbReference type="GO" id="GO:0005524">
    <property type="term" value="F:ATP binding"/>
    <property type="evidence" value="ECO:0007669"/>
    <property type="project" value="InterPro"/>
</dbReference>
<dbReference type="GO" id="GO:0008569">
    <property type="term" value="F:minus-end-directed microtubule motor activity"/>
    <property type="evidence" value="ECO:0007669"/>
    <property type="project" value="TreeGrafter"/>
</dbReference>
<organism evidence="4 5">
    <name type="scientific">Anopheles farauti</name>
    <dbReference type="NCBI Taxonomy" id="69004"/>
    <lineage>
        <taxon>Eukaryota</taxon>
        <taxon>Metazoa</taxon>
        <taxon>Ecdysozoa</taxon>
        <taxon>Arthropoda</taxon>
        <taxon>Hexapoda</taxon>
        <taxon>Insecta</taxon>
        <taxon>Pterygota</taxon>
        <taxon>Neoptera</taxon>
        <taxon>Endopterygota</taxon>
        <taxon>Diptera</taxon>
        <taxon>Nematocera</taxon>
        <taxon>Culicoidea</taxon>
        <taxon>Culicidae</taxon>
        <taxon>Anophelinae</taxon>
        <taxon>Anopheles</taxon>
    </lineage>
</organism>
<dbReference type="AlphaFoldDB" id="A0A182QX61"/>
<protein>
    <recommendedName>
        <fullName evidence="6">Dynein heavy chain linker domain-containing protein</fullName>
    </recommendedName>
</protein>
<dbReference type="Pfam" id="PF12774">
    <property type="entry name" value="AAA_6"/>
    <property type="match status" value="1"/>
</dbReference>
<dbReference type="VEuPathDB" id="VectorBase:AFAF018652"/>
<dbReference type="InterPro" id="IPR035699">
    <property type="entry name" value="AAA_6"/>
</dbReference>
<dbReference type="Pfam" id="PF08393">
    <property type="entry name" value="DHC_N2"/>
    <property type="match status" value="1"/>
</dbReference>
<dbReference type="PANTHER" id="PTHR10676:SF183">
    <property type="entry name" value="DYNEIN AXONEMAL HEAVY CHAIN 2"/>
    <property type="match status" value="1"/>
</dbReference>
<accession>A0A182QX61</accession>
<dbReference type="Proteomes" id="UP000075886">
    <property type="component" value="Unassembled WGS sequence"/>
</dbReference>
<dbReference type="Gene3D" id="3.40.50.300">
    <property type="entry name" value="P-loop containing nucleotide triphosphate hydrolases"/>
    <property type="match status" value="1"/>
</dbReference>
<feature type="coiled-coil region" evidence="1">
    <location>
        <begin position="265"/>
        <end position="292"/>
    </location>
</feature>
<dbReference type="EMBL" id="AXCN02000864">
    <property type="status" value="NOT_ANNOTATED_CDS"/>
    <property type="molecule type" value="Genomic_DNA"/>
</dbReference>
<feature type="domain" description="Dynein heavy chain hydrolytic ATP-binding dynein motor region" evidence="3">
    <location>
        <begin position="539"/>
        <end position="734"/>
    </location>
</feature>
<dbReference type="Gene3D" id="1.20.140.100">
    <property type="entry name" value="Dynein heavy chain, N-terminal domain 2"/>
    <property type="match status" value="1"/>
</dbReference>
<evidence type="ECO:0008006" key="6">
    <source>
        <dbReference type="Google" id="ProtNLM"/>
    </source>
</evidence>
<dbReference type="GO" id="GO:0005930">
    <property type="term" value="C:axoneme"/>
    <property type="evidence" value="ECO:0007669"/>
    <property type="project" value="TreeGrafter"/>
</dbReference>